<dbReference type="AlphaFoldDB" id="A0A3G2S4Y4"/>
<dbReference type="Proteomes" id="UP000269793">
    <property type="component" value="Chromosome III"/>
</dbReference>
<dbReference type="Gene3D" id="3.40.50.10680">
    <property type="entry name" value="CofD-like domains"/>
    <property type="match status" value="1"/>
</dbReference>
<dbReference type="InterPro" id="IPR038136">
    <property type="entry name" value="CofD-like_dom_sf"/>
</dbReference>
<proteinExistence type="predicted"/>
<name>A0A3G2S4Y4_MALR7</name>
<dbReference type="VEuPathDB" id="FungiDB:DNF11_2145"/>
<organism evidence="1 2">
    <name type="scientific">Malassezia restricta (strain ATCC 96810 / NBRC 103918 / CBS 7877)</name>
    <name type="common">Seborrheic dermatitis infection agent</name>
    <dbReference type="NCBI Taxonomy" id="425264"/>
    <lineage>
        <taxon>Eukaryota</taxon>
        <taxon>Fungi</taxon>
        <taxon>Dikarya</taxon>
        <taxon>Basidiomycota</taxon>
        <taxon>Ustilaginomycotina</taxon>
        <taxon>Malasseziomycetes</taxon>
        <taxon>Malasseziales</taxon>
        <taxon>Malasseziaceae</taxon>
        <taxon>Malassezia</taxon>
    </lineage>
</organism>
<dbReference type="Pfam" id="PF01933">
    <property type="entry name" value="CofD"/>
    <property type="match status" value="1"/>
</dbReference>
<evidence type="ECO:0000313" key="2">
    <source>
        <dbReference type="Proteomes" id="UP000269793"/>
    </source>
</evidence>
<evidence type="ECO:0000313" key="1">
    <source>
        <dbReference type="EMBL" id="AYO43095.1"/>
    </source>
</evidence>
<dbReference type="InterPro" id="IPR002882">
    <property type="entry name" value="CofD"/>
</dbReference>
<dbReference type="PANTHER" id="PTHR31240:SF0">
    <property type="entry name" value="MATERNAL EFFECT EMBRYO ARREST 18"/>
    <property type="match status" value="1"/>
</dbReference>
<reference evidence="1 2" key="1">
    <citation type="submission" date="2018-10" db="EMBL/GenBank/DDBJ databases">
        <title>Complete genome sequence of Malassezia restricta CBS 7877.</title>
        <authorList>
            <person name="Morand S.C."/>
            <person name="Bertignac M."/>
            <person name="Iltis A."/>
            <person name="Kolder I."/>
            <person name="Pirovano W."/>
            <person name="Jourdain R."/>
            <person name="Clavaud C."/>
        </authorList>
    </citation>
    <scope>NUCLEOTIDE SEQUENCE [LARGE SCALE GENOMIC DNA]</scope>
    <source>
        <strain evidence="1 2">CBS 7877</strain>
    </source>
</reference>
<dbReference type="GO" id="GO:0043743">
    <property type="term" value="F:LPPG:FO 2-phospho-L-lactate transferase activity"/>
    <property type="evidence" value="ECO:0007669"/>
    <property type="project" value="InterPro"/>
</dbReference>
<dbReference type="OrthoDB" id="10267139at2759"/>
<protein>
    <submittedName>
        <fullName evidence="1">Uncharacterized protein</fullName>
    </submittedName>
</protein>
<dbReference type="EMBL" id="CP033150">
    <property type="protein sequence ID" value="AYO43095.1"/>
    <property type="molecule type" value="Genomic_DNA"/>
</dbReference>
<accession>A0A3G2S4Y4</accession>
<dbReference type="STRING" id="425264.A0A3G2S4Y4"/>
<sequence>MSDGKGIGQVIVLSGGSGYNNLVGATPSAIYVMPEIIRVMGGPSIGDIRSRLARLAAIAASKNHRASQLGNAESREAMSDLLSYRLPLHGSHKEIKQEWMDILEGKHRLWRGIDPEKRECVRGFLVYFQSEVLHRAHRNFNFRGGSIGNFFLASMQRFFRSIQSAIFLFSSISEIPHAMKSCDVLPAINTNKTTTIAAELADGSILVGQCEISHPSYEVIRRSRMSTHTRPLRRLSELQDSVFGFGPQGTEEQLQQLRMRSLGSMSDARTSSSALSLEDSDDSADDQLLDDEPLEMPELFESVGNISYVPKEDAMPLPAPIERVFYVNSYRNEVFPLPNPSYLVGLQRSRVLIYSCGSLWTSIIPCLILRGVPHAIARSPSLKYKILLLNSKHDRETHRMTGIGFVNAILRSLKKIHEIDMAGEENAFAVTDIITHVIYVRQGDVWPCIDELGEIGIQCYGVDCADIREPFITEAQLRQALQDIAGNTDPA</sequence>
<gene>
    <name evidence="1" type="ORF">DNF11_2145</name>
</gene>
<dbReference type="SUPFAM" id="SSF142338">
    <property type="entry name" value="CofD-like"/>
    <property type="match status" value="1"/>
</dbReference>
<dbReference type="PANTHER" id="PTHR31240">
    <property type="entry name" value="MATERNAL EFFECT EMBRYO ARREST 18"/>
    <property type="match status" value="1"/>
</dbReference>
<keyword evidence="2" id="KW-1185">Reference proteome</keyword>